<evidence type="ECO:0000313" key="2">
    <source>
        <dbReference type="EMBL" id="HDQ98706.1"/>
    </source>
</evidence>
<dbReference type="InterPro" id="IPR048911">
    <property type="entry name" value="Bflower"/>
</dbReference>
<feature type="domain" description="4-fold beta flower" evidence="1">
    <location>
        <begin position="6"/>
        <end position="97"/>
    </location>
</feature>
<organism evidence="2">
    <name type="scientific">candidate division WOR-3 bacterium</name>
    <dbReference type="NCBI Taxonomy" id="2052148"/>
    <lineage>
        <taxon>Bacteria</taxon>
        <taxon>Bacteria division WOR-3</taxon>
    </lineage>
</organism>
<gene>
    <name evidence="2" type="ORF">ENN51_00250</name>
</gene>
<dbReference type="EMBL" id="DSBX01000008">
    <property type="protein sequence ID" value="HDQ98706.1"/>
    <property type="molecule type" value="Genomic_DNA"/>
</dbReference>
<name>A0A7V0XEJ1_UNCW3</name>
<evidence type="ECO:0000259" key="1">
    <source>
        <dbReference type="Pfam" id="PF21784"/>
    </source>
</evidence>
<dbReference type="AlphaFoldDB" id="A0A7V0XEJ1"/>
<dbReference type="Pfam" id="PF21784">
    <property type="entry name" value="Bflower"/>
    <property type="match status" value="1"/>
</dbReference>
<reference evidence="2" key="1">
    <citation type="journal article" date="2020" name="mSystems">
        <title>Genome- and Community-Level Interaction Insights into Carbon Utilization and Element Cycling Functions of Hydrothermarchaeota in Hydrothermal Sediment.</title>
        <authorList>
            <person name="Zhou Z."/>
            <person name="Liu Y."/>
            <person name="Xu W."/>
            <person name="Pan J."/>
            <person name="Luo Z.H."/>
            <person name="Li M."/>
        </authorList>
    </citation>
    <scope>NUCLEOTIDE SEQUENCE [LARGE SCALE GENOMIC DNA]</scope>
    <source>
        <strain evidence="2">SpSt-1182</strain>
    </source>
</reference>
<accession>A0A7V0XEJ1</accession>
<dbReference type="Proteomes" id="UP000885672">
    <property type="component" value="Unassembled WGS sequence"/>
</dbReference>
<protein>
    <recommendedName>
        <fullName evidence="1">4-fold beta flower domain-containing protein</fullName>
    </recommendedName>
</protein>
<proteinExistence type="predicted"/>
<comment type="caution">
    <text evidence="2">The sequence shown here is derived from an EMBL/GenBank/DDBJ whole genome shotgun (WGS) entry which is preliminary data.</text>
</comment>
<sequence>MTGDLPIYDKFGTAQYRLCDLVFYDYQGKPRGFLVGEAVYDIRGQHRGFYKSYVMRDRMGMVIGFAEGARIEGMTLPLVNIPSVPYRNLPAPEPPPDCNHKDCREGPPKWSMMPLGNMLVL</sequence>